<dbReference type="EMBL" id="FMZO01000004">
    <property type="protein sequence ID" value="SDC83575.1"/>
    <property type="molecule type" value="Genomic_DNA"/>
</dbReference>
<keyword evidence="2" id="KW-1185">Reference proteome</keyword>
<dbReference type="STRING" id="1285928.SAMN04487894_104163"/>
<proteinExistence type="predicted"/>
<organism evidence="1 2">
    <name type="scientific">Niabella drilacis (strain DSM 25811 / CCM 8410 / CCUG 62505 / LMG 26954 / E90)</name>
    <dbReference type="NCBI Taxonomy" id="1285928"/>
    <lineage>
        <taxon>Bacteria</taxon>
        <taxon>Pseudomonadati</taxon>
        <taxon>Bacteroidota</taxon>
        <taxon>Chitinophagia</taxon>
        <taxon>Chitinophagales</taxon>
        <taxon>Chitinophagaceae</taxon>
        <taxon>Niabella</taxon>
    </lineage>
</organism>
<evidence type="ECO:0000313" key="1">
    <source>
        <dbReference type="EMBL" id="SDC83575.1"/>
    </source>
</evidence>
<accession>A0A1G6PW22</accession>
<name>A0A1G6PW22_NIADE</name>
<reference evidence="2" key="1">
    <citation type="submission" date="2016-10" db="EMBL/GenBank/DDBJ databases">
        <authorList>
            <person name="Varghese N."/>
            <person name="Submissions S."/>
        </authorList>
    </citation>
    <scope>NUCLEOTIDE SEQUENCE [LARGE SCALE GENOMIC DNA]</scope>
    <source>
        <strain evidence="2">DSM 25811 / CCM 8410 / LMG 26954 / E90</strain>
    </source>
</reference>
<protein>
    <submittedName>
        <fullName evidence="1">Uncharacterized protein</fullName>
    </submittedName>
</protein>
<dbReference type="AlphaFoldDB" id="A0A1G6PW22"/>
<dbReference type="Proteomes" id="UP000198757">
    <property type="component" value="Unassembled WGS sequence"/>
</dbReference>
<evidence type="ECO:0000313" key="2">
    <source>
        <dbReference type="Proteomes" id="UP000198757"/>
    </source>
</evidence>
<dbReference type="OrthoDB" id="798395at2"/>
<sequence>MELIIDFDKINDSAKKKFLLETLRFLGVPFKTDGNPQTLEEYNNELEEGDTEIEKGKYTTMEGLLKEMERW</sequence>
<dbReference type="RefSeq" id="WP_090389785.1">
    <property type="nucleotide sequence ID" value="NZ_FMZO01000004.1"/>
</dbReference>
<gene>
    <name evidence="1" type="ORF">SAMN04487894_104163</name>
</gene>